<gene>
    <name evidence="11" type="ORF">K437DRAFT_293870</name>
</gene>
<evidence type="ECO:0000256" key="2">
    <source>
        <dbReference type="ARBA" id="ARBA00022630"/>
    </source>
</evidence>
<keyword evidence="4" id="KW-0560">Oxidoreductase</keyword>
<feature type="domain" description="FAD dependent oxidoreductase" evidence="10">
    <location>
        <begin position="81"/>
        <end position="552"/>
    </location>
</feature>
<dbReference type="AlphaFoldDB" id="A0A066WBR5"/>
<feature type="compositionally biased region" description="Basic and acidic residues" evidence="9">
    <location>
        <begin position="287"/>
        <end position="296"/>
    </location>
</feature>
<keyword evidence="3" id="KW-0274">FAD</keyword>
<evidence type="ECO:0000256" key="7">
    <source>
        <dbReference type="ARBA" id="ARBA00038878"/>
    </source>
</evidence>
<dbReference type="PANTHER" id="PTHR43104">
    <property type="entry name" value="L-2-HYDROXYGLUTARATE DEHYDROGENASE, MITOCHONDRIAL"/>
    <property type="match status" value="1"/>
</dbReference>
<evidence type="ECO:0000256" key="8">
    <source>
        <dbReference type="ARBA" id="ARBA00041137"/>
    </source>
</evidence>
<dbReference type="Proteomes" id="UP000027361">
    <property type="component" value="Unassembled WGS sequence"/>
</dbReference>
<dbReference type="InterPro" id="IPR036188">
    <property type="entry name" value="FAD/NAD-bd_sf"/>
</dbReference>
<dbReference type="RefSeq" id="XP_013244195.1">
    <property type="nucleotide sequence ID" value="XM_013388741.1"/>
</dbReference>
<dbReference type="STRING" id="1037660.A0A066WBR5"/>
<dbReference type="HOGENOM" id="CLU_024775_1_0_1"/>
<evidence type="ECO:0000313" key="11">
    <source>
        <dbReference type="EMBL" id="KDN48539.1"/>
    </source>
</evidence>
<dbReference type="Gene3D" id="3.50.50.60">
    <property type="entry name" value="FAD/NAD(P)-binding domain"/>
    <property type="match status" value="1"/>
</dbReference>
<evidence type="ECO:0000256" key="4">
    <source>
        <dbReference type="ARBA" id="ARBA00023002"/>
    </source>
</evidence>
<feature type="region of interest" description="Disordered" evidence="9">
    <location>
        <begin position="387"/>
        <end position="407"/>
    </location>
</feature>
<evidence type="ECO:0000256" key="3">
    <source>
        <dbReference type="ARBA" id="ARBA00022827"/>
    </source>
</evidence>
<evidence type="ECO:0000313" key="12">
    <source>
        <dbReference type="Proteomes" id="UP000027361"/>
    </source>
</evidence>
<reference evidence="11 12" key="1">
    <citation type="submission" date="2014-05" db="EMBL/GenBank/DDBJ databases">
        <title>Draft genome sequence of a rare smut relative, Tilletiaria anomala UBC 951.</title>
        <authorList>
            <consortium name="DOE Joint Genome Institute"/>
            <person name="Toome M."/>
            <person name="Kuo A."/>
            <person name="Henrissat B."/>
            <person name="Lipzen A."/>
            <person name="Tritt A."/>
            <person name="Yoshinaga Y."/>
            <person name="Zane M."/>
            <person name="Barry K."/>
            <person name="Grigoriev I.V."/>
            <person name="Spatafora J.W."/>
            <person name="Aimea M.C."/>
        </authorList>
    </citation>
    <scope>NUCLEOTIDE SEQUENCE [LARGE SCALE GENOMIC DNA]</scope>
    <source>
        <strain evidence="11 12">UBC 951</strain>
    </source>
</reference>
<dbReference type="SUPFAM" id="SSF51905">
    <property type="entry name" value="FAD/NAD(P)-binding domain"/>
    <property type="match status" value="1"/>
</dbReference>
<evidence type="ECO:0000256" key="9">
    <source>
        <dbReference type="SAM" id="MobiDB-lite"/>
    </source>
</evidence>
<dbReference type="Gene3D" id="3.30.9.10">
    <property type="entry name" value="D-Amino Acid Oxidase, subunit A, domain 2"/>
    <property type="match status" value="1"/>
</dbReference>
<dbReference type="Pfam" id="PF01266">
    <property type="entry name" value="DAO"/>
    <property type="match status" value="1"/>
</dbReference>
<feature type="region of interest" description="Disordered" evidence="9">
    <location>
        <begin position="274"/>
        <end position="299"/>
    </location>
</feature>
<comment type="caution">
    <text evidence="11">The sequence shown here is derived from an EMBL/GenBank/DDBJ whole genome shotgun (WGS) entry which is preliminary data.</text>
</comment>
<dbReference type="GO" id="GO:0047545">
    <property type="term" value="F:(S)-2-hydroxyglutarate dehydrogenase activity"/>
    <property type="evidence" value="ECO:0007669"/>
    <property type="project" value="UniProtKB-EC"/>
</dbReference>
<dbReference type="GeneID" id="25267176"/>
<dbReference type="OMA" id="MHRDITS"/>
<dbReference type="OrthoDB" id="498204at2759"/>
<name>A0A066WBR5_TILAU</name>
<dbReference type="PANTHER" id="PTHR43104:SF4">
    <property type="entry name" value="L-2-HYDROXYGLUTARATE DEHYDROGENASE, MITOCHONDRIAL"/>
    <property type="match status" value="1"/>
</dbReference>
<keyword evidence="12" id="KW-1185">Reference proteome</keyword>
<keyword evidence="2" id="KW-0285">Flavoprotein</keyword>
<evidence type="ECO:0000256" key="5">
    <source>
        <dbReference type="ARBA" id="ARBA00036066"/>
    </source>
</evidence>
<organism evidence="11 12">
    <name type="scientific">Tilletiaria anomala (strain ATCC 24038 / CBS 436.72 / UBC 951)</name>
    <dbReference type="NCBI Taxonomy" id="1037660"/>
    <lineage>
        <taxon>Eukaryota</taxon>
        <taxon>Fungi</taxon>
        <taxon>Dikarya</taxon>
        <taxon>Basidiomycota</taxon>
        <taxon>Ustilaginomycotina</taxon>
        <taxon>Exobasidiomycetes</taxon>
        <taxon>Georgefischeriales</taxon>
        <taxon>Tilletiariaceae</taxon>
        <taxon>Tilletiaria</taxon>
    </lineage>
</organism>
<dbReference type="InParanoid" id="A0A066WBR5"/>
<evidence type="ECO:0000259" key="10">
    <source>
        <dbReference type="Pfam" id="PF01266"/>
    </source>
</evidence>
<sequence length="585" mass="63157">MVYGTRNAGWFCDVCWADAATAFAGAARRLHARRRFSTSLATLYAGAAASENAARTEIKPLLAGLPHRSRFAYKPPEIAVDHLIVGGGAVGLAIASALAKRWPEKTTYLVERHTGVGMEISSRNSEVIHAGLYYPPSSFKTRLCLRGRELMYQQCSKRGLPYKQTGKLVVGDASSLHYFQELKKHCDTLPTSLDLYPDGLGHSVQLKRPPVRLISGDEARELEPDLSKDVAHALFSERTGIVGTHELLQDLHRELDEGDSAEVVLDTSVVRVDPMRKDSSSAGAPENGKRGKDKSNDGWVVQTVTGDPATAANNASDSILARVLINASGLNAPLVLNSLMLDGQGLRDESEANGGLVPMFYSKGNYASYKGPGVGNVKHLIYPTPFMGHESGQKSGSSGGKHSHQSLGTHLTLDLEDNVRFGPDTQWLSVPQDTISHEEAVDFWSAELAPLQEGDVRIAQMHRDITSYLPGISLEGLSPDYAGIRPKLVGPGGGFMDFTILYHASEGLQGQRLWQADEVPRAAQGGGLMLSLLGIESPGLTSSLAIAEYVRERLAADIWGDHNRSSAKSSWNEEVGGGKELDAWA</sequence>
<dbReference type="EMBL" id="JMSN01000024">
    <property type="protein sequence ID" value="KDN48539.1"/>
    <property type="molecule type" value="Genomic_DNA"/>
</dbReference>
<evidence type="ECO:0000256" key="1">
    <source>
        <dbReference type="ARBA" id="ARBA00001974"/>
    </source>
</evidence>
<proteinExistence type="inferred from homology"/>
<comment type="catalytic activity">
    <reaction evidence="5">
        <text>(S)-2-hydroxyglutarate + A = 2-oxoglutarate + AH2</text>
        <dbReference type="Rhea" id="RHEA:21252"/>
        <dbReference type="ChEBI" id="CHEBI:13193"/>
        <dbReference type="ChEBI" id="CHEBI:16782"/>
        <dbReference type="ChEBI" id="CHEBI:16810"/>
        <dbReference type="ChEBI" id="CHEBI:17499"/>
        <dbReference type="EC" id="1.1.99.2"/>
    </reaction>
</comment>
<protein>
    <recommendedName>
        <fullName evidence="8">L-2-hydroxyglutarate dehydrogenase, mitochondrial</fullName>
        <ecNumber evidence="7">1.1.99.2</ecNumber>
    </recommendedName>
</protein>
<comment type="similarity">
    <text evidence="6">Belongs to the L2HGDH family.</text>
</comment>
<comment type="cofactor">
    <cofactor evidence="1">
        <name>FAD</name>
        <dbReference type="ChEBI" id="CHEBI:57692"/>
    </cofactor>
</comment>
<evidence type="ECO:0000256" key="6">
    <source>
        <dbReference type="ARBA" id="ARBA00037941"/>
    </source>
</evidence>
<dbReference type="EC" id="1.1.99.2" evidence="7"/>
<dbReference type="InterPro" id="IPR006076">
    <property type="entry name" value="FAD-dep_OxRdtase"/>
</dbReference>
<accession>A0A066WBR5</accession>